<dbReference type="HOGENOM" id="CLU_005113_0_0_1"/>
<dbReference type="Proteomes" id="UP000027730">
    <property type="component" value="Unassembled WGS sequence"/>
</dbReference>
<protein>
    <submittedName>
        <fullName evidence="2">WD40 repeat-like protein</fullName>
    </submittedName>
</protein>
<dbReference type="PANTHER" id="PTHR45589:SF1">
    <property type="entry name" value="WD REPEAT DOMAIN 62, ISOFORM G"/>
    <property type="match status" value="1"/>
</dbReference>
<feature type="compositionally biased region" description="Polar residues" evidence="1">
    <location>
        <begin position="12"/>
        <end position="31"/>
    </location>
</feature>
<evidence type="ECO:0000313" key="2">
    <source>
        <dbReference type="EMBL" id="KEQ71288.1"/>
    </source>
</evidence>
<feature type="region of interest" description="Disordered" evidence="1">
    <location>
        <begin position="109"/>
        <end position="141"/>
    </location>
</feature>
<proteinExistence type="predicted"/>
<dbReference type="InterPro" id="IPR036322">
    <property type="entry name" value="WD40_repeat_dom_sf"/>
</dbReference>
<accession>A0A074WE55</accession>
<name>A0A074WE55_9PEZI</name>
<feature type="compositionally biased region" description="Low complexity" evidence="1">
    <location>
        <begin position="973"/>
        <end position="990"/>
    </location>
</feature>
<dbReference type="STRING" id="1043004.A0A074WE55"/>
<dbReference type="Pfam" id="PF00400">
    <property type="entry name" value="WD40"/>
    <property type="match status" value="3"/>
</dbReference>
<dbReference type="SUPFAM" id="SSF50978">
    <property type="entry name" value="WD40 repeat-like"/>
    <property type="match status" value="2"/>
</dbReference>
<feature type="region of interest" description="Disordered" evidence="1">
    <location>
        <begin position="814"/>
        <end position="913"/>
    </location>
</feature>
<keyword evidence="3" id="KW-1185">Reference proteome</keyword>
<dbReference type="InterPro" id="IPR052779">
    <property type="entry name" value="WDR62"/>
</dbReference>
<organism evidence="2 3">
    <name type="scientific">Aureobasidium namibiae CBS 147.97</name>
    <dbReference type="NCBI Taxonomy" id="1043004"/>
    <lineage>
        <taxon>Eukaryota</taxon>
        <taxon>Fungi</taxon>
        <taxon>Dikarya</taxon>
        <taxon>Ascomycota</taxon>
        <taxon>Pezizomycotina</taxon>
        <taxon>Dothideomycetes</taxon>
        <taxon>Dothideomycetidae</taxon>
        <taxon>Dothideales</taxon>
        <taxon>Saccotheciaceae</taxon>
        <taxon>Aureobasidium</taxon>
    </lineage>
</organism>
<dbReference type="GeneID" id="25411357"/>
<evidence type="ECO:0000313" key="3">
    <source>
        <dbReference type="Proteomes" id="UP000027730"/>
    </source>
</evidence>
<dbReference type="EMBL" id="KL584714">
    <property type="protein sequence ID" value="KEQ71288.1"/>
    <property type="molecule type" value="Genomic_DNA"/>
</dbReference>
<feature type="region of interest" description="Disordered" evidence="1">
    <location>
        <begin position="964"/>
        <end position="1016"/>
    </location>
</feature>
<feature type="region of interest" description="Disordered" evidence="1">
    <location>
        <begin position="1"/>
        <end position="40"/>
    </location>
</feature>
<feature type="compositionally biased region" description="Polar residues" evidence="1">
    <location>
        <begin position="109"/>
        <end position="118"/>
    </location>
</feature>
<reference evidence="2 3" key="1">
    <citation type="journal article" date="2014" name="BMC Genomics">
        <title>Genome sequencing of four Aureobasidium pullulans varieties: biotechnological potential, stress tolerance, and description of new species.</title>
        <authorList>
            <person name="Gostin Ar C."/>
            <person name="Ohm R.A."/>
            <person name="Kogej T."/>
            <person name="Sonjak S."/>
            <person name="Turk M."/>
            <person name="Zajc J."/>
            <person name="Zalar P."/>
            <person name="Grube M."/>
            <person name="Sun H."/>
            <person name="Han J."/>
            <person name="Sharma A."/>
            <person name="Chiniquy J."/>
            <person name="Ngan C.Y."/>
            <person name="Lipzen A."/>
            <person name="Barry K."/>
            <person name="Grigoriev I.V."/>
            <person name="Gunde-Cimerman N."/>
        </authorList>
    </citation>
    <scope>NUCLEOTIDE SEQUENCE [LARGE SCALE GENOMIC DNA]</scope>
    <source>
        <strain evidence="2 3">CBS 147.97</strain>
    </source>
</reference>
<dbReference type="AlphaFoldDB" id="A0A074WE55"/>
<evidence type="ECO:0000256" key="1">
    <source>
        <dbReference type="SAM" id="MobiDB-lite"/>
    </source>
</evidence>
<sequence length="1016" mass="108896">MNTTPRKYRHATPQSANNTPFARNNATTPNAPRSPIKLSSRDRQELGLSLKRVIGTTCQSVFCFDHLASTRSFAYTAGAAAVVATVQPDGNITQRFFRANPAQFAQRSNFPANVSASPADSRLRSPLPPTDRSEWNDANAASRSSAVRERVKAATAVSFSPNGRFLAVGETGYKPRVLVFSLADKSFADSPVSSICEHTFGVQSVSFGPDSRYLASLGTVNDGFLYIWSIDERGGNPTLIASNKCITSVRHMAWMGCSLVTVGLRFIKVWRPNDLPASVNENSEKGYGLYNRQHKPLAGRNTLLGDLLDATFTCVASFSDTKAIICTDGGDVCILDDDDKAQRLIRVANVDFSITAACVGPDDKIIITGLDGSIEVFNLDELCRTHISPDTPPGSRASSKPSNSGFVAVGFVEDAIVTVDNSHGIQLRHISSKSHDENSNYAVIQKLPAHSDAVLGVRAVIAPNEQNIAFISWSANGTVIFWSSECQAKAMISVSMDQYVDMYNVVNELKTVVAFSDVSHAVSGDKYGVLRISNVDTGEDVSRVRAHAGEITDIAIHEDAKHTLIASSSRDRTIQFLTWSSGNLELLQTLDEHAGAVTSVLFAKKGEQLLSCSADRSVVVREAARQGSGPPLFIITRTITLKSSPTCLRTSLFDDTLLVSATDRTIQLVSTRTGRVVSCFKAGDPDGGDSVIMSSLVHLPSTAGSPIVAGVAGSDKSVRMYSEDGTLLARDWGHTEGVTDIALLKSHAAPDDLAAMKLVTVAADGTIFVWATTPERPRSRDSDMAPSFASIAPGIISAEQPLRKVISHSEIARFQRARSNETEPSDPTAATASTGLKKKPSRLSIRPPPPMTQRLEPSPLGTLRNGLTVRSRQRSPSPTPPSPSPRLPPSPRTHPRNKSTKAETSTTGFGSIAASTDQLSRMLKAYRQKLDGNYSGLTNDKLQELERELDATVQTVRQKLAAVGHNDDKAVQDGSSAADDSGTSRTASSSQDASFVSAQTEVDGETTGGAENTASR</sequence>
<dbReference type="OrthoDB" id="6252103at2759"/>
<dbReference type="SMART" id="SM00320">
    <property type="entry name" value="WD40"/>
    <property type="match status" value="8"/>
</dbReference>
<dbReference type="InterPro" id="IPR015943">
    <property type="entry name" value="WD40/YVTN_repeat-like_dom_sf"/>
</dbReference>
<gene>
    <name evidence="2" type="ORF">M436DRAFT_50997</name>
</gene>
<feature type="compositionally biased region" description="Polar residues" evidence="1">
    <location>
        <begin position="991"/>
        <end position="1000"/>
    </location>
</feature>
<feature type="compositionally biased region" description="Pro residues" evidence="1">
    <location>
        <begin position="877"/>
        <end position="892"/>
    </location>
</feature>
<feature type="compositionally biased region" description="Basic residues" evidence="1">
    <location>
        <begin position="1"/>
        <end position="10"/>
    </location>
</feature>
<dbReference type="Gene3D" id="2.130.10.10">
    <property type="entry name" value="YVTN repeat-like/Quinoprotein amine dehydrogenase"/>
    <property type="match status" value="3"/>
</dbReference>
<feature type="compositionally biased region" description="Polar residues" evidence="1">
    <location>
        <begin position="902"/>
        <end position="913"/>
    </location>
</feature>
<dbReference type="RefSeq" id="XP_013425443.1">
    <property type="nucleotide sequence ID" value="XM_013569989.1"/>
</dbReference>
<dbReference type="InterPro" id="IPR001680">
    <property type="entry name" value="WD40_rpt"/>
</dbReference>
<dbReference type="PANTHER" id="PTHR45589">
    <property type="entry name" value="WD REPEAT DOMAIN 62, ISOFORM G"/>
    <property type="match status" value="1"/>
</dbReference>